<name>A0A428RPE7_9HYPO</name>
<organism evidence="1 2">
    <name type="scientific">Fusarium oligoseptatum</name>
    <dbReference type="NCBI Taxonomy" id="2604345"/>
    <lineage>
        <taxon>Eukaryota</taxon>
        <taxon>Fungi</taxon>
        <taxon>Dikarya</taxon>
        <taxon>Ascomycota</taxon>
        <taxon>Pezizomycotina</taxon>
        <taxon>Sordariomycetes</taxon>
        <taxon>Hypocreomycetidae</taxon>
        <taxon>Hypocreales</taxon>
        <taxon>Nectriaceae</taxon>
        <taxon>Fusarium</taxon>
        <taxon>Fusarium solani species complex</taxon>
    </lineage>
</organism>
<reference evidence="1 2" key="1">
    <citation type="submission" date="2017-06" db="EMBL/GenBank/DDBJ databases">
        <title>Comparative genomic analysis of Ambrosia Fusariam Clade fungi.</title>
        <authorList>
            <person name="Stajich J.E."/>
            <person name="Carrillo J."/>
            <person name="Kijimoto T."/>
            <person name="Eskalen A."/>
            <person name="O'Donnell K."/>
            <person name="Kasson M."/>
        </authorList>
    </citation>
    <scope>NUCLEOTIDE SEQUENCE [LARGE SCALE GENOMIC DNA]</scope>
    <source>
        <strain evidence="1 2">NRRL62579</strain>
    </source>
</reference>
<comment type="caution">
    <text evidence="1">The sequence shown here is derived from an EMBL/GenBank/DDBJ whole genome shotgun (WGS) entry which is preliminary data.</text>
</comment>
<feature type="non-terminal residue" evidence="1">
    <location>
        <position position="1"/>
    </location>
</feature>
<evidence type="ECO:0000313" key="1">
    <source>
        <dbReference type="EMBL" id="RSL79435.1"/>
    </source>
</evidence>
<dbReference type="Proteomes" id="UP000287144">
    <property type="component" value="Unassembled WGS sequence"/>
</dbReference>
<protein>
    <submittedName>
        <fullName evidence="1">Uncharacterized protein</fullName>
    </submittedName>
</protein>
<evidence type="ECO:0000313" key="2">
    <source>
        <dbReference type="Proteomes" id="UP000287144"/>
    </source>
</evidence>
<accession>A0A428RPE7</accession>
<dbReference type="AlphaFoldDB" id="A0A428RPE7"/>
<keyword evidence="2" id="KW-1185">Reference proteome</keyword>
<dbReference type="EMBL" id="NKCK01000608">
    <property type="protein sequence ID" value="RSL79435.1"/>
    <property type="molecule type" value="Genomic_DNA"/>
</dbReference>
<proteinExistence type="predicted"/>
<sequence length="158" mass="17478">ILALAEPPPYEMPIERLQEIDFKKKRHKNIPVNDLFTLPPGVDLEMCKLENELFESTGYVPPWPQAAAQPSDVLNTFESSGESLLDLPLPTGAGEPYQQQQQFNMHNNVVFPTATATGAGEPYQQQQQFVMHNDMVFPTATATGAGDPDWCDVPGTSF</sequence>
<gene>
    <name evidence="1" type="ORF">CEP52_017525</name>
</gene>